<protein>
    <submittedName>
        <fullName evidence="3">Nucleic-acid-binding from transposon X</fullName>
    </submittedName>
</protein>
<accession>A0A3M7SV60</accession>
<dbReference type="InterPro" id="IPR036875">
    <property type="entry name" value="Znf_CCHC_sf"/>
</dbReference>
<keyword evidence="1" id="KW-0479">Metal-binding</keyword>
<name>A0A3M7SV60_BRAPC</name>
<dbReference type="InterPro" id="IPR001878">
    <property type="entry name" value="Znf_CCHC"/>
</dbReference>
<sequence length="341" mass="39019">MQLSSQKTLTLKFKSKKTFNSDFKDYFILEDYISTLKPNGDITSVFFNQEEELVIKTDNPAKIEYLRTWPDDAFEHGLIEVTKKNKFYLALHNVDTNFNIESTRSKMHLSETYQIDDVIRMVKKSTGQKLTVVKAVTGNKDKFNELTSNGYIKIGFSRIRVSAWKFEPRPDQCFNCQKFGHIASKCPSKTPVCLRCNGSHSHKNCKINDPKEYLCANCGGKHAACSKTCPELIKATQEKEKKVIAKISNQSNQTIKRVESSQQKLNQTFNPVNLIKFIIDLVKNLRGVTSSIHTDPRPLLKMINQNFGAQITNQIEQVLTTEPIEQDPLMSNIMEHENEQD</sequence>
<keyword evidence="1" id="KW-0862">Zinc</keyword>
<keyword evidence="1" id="KW-0863">Zinc-finger</keyword>
<dbReference type="Gene3D" id="4.10.60.10">
    <property type="entry name" value="Zinc finger, CCHC-type"/>
    <property type="match status" value="1"/>
</dbReference>
<dbReference type="Proteomes" id="UP000276133">
    <property type="component" value="Unassembled WGS sequence"/>
</dbReference>
<dbReference type="GO" id="GO:0008270">
    <property type="term" value="F:zinc ion binding"/>
    <property type="evidence" value="ECO:0007669"/>
    <property type="project" value="UniProtKB-KW"/>
</dbReference>
<dbReference type="PROSITE" id="PS50158">
    <property type="entry name" value="ZF_CCHC"/>
    <property type="match status" value="1"/>
</dbReference>
<dbReference type="SUPFAM" id="SSF57756">
    <property type="entry name" value="Retrovirus zinc finger-like domains"/>
    <property type="match status" value="1"/>
</dbReference>
<dbReference type="SMART" id="SM00343">
    <property type="entry name" value="ZnF_C2HC"/>
    <property type="match status" value="1"/>
</dbReference>
<evidence type="ECO:0000256" key="1">
    <source>
        <dbReference type="PROSITE-ProRule" id="PRU00047"/>
    </source>
</evidence>
<comment type="caution">
    <text evidence="3">The sequence shown here is derived from an EMBL/GenBank/DDBJ whole genome shotgun (WGS) entry which is preliminary data.</text>
</comment>
<feature type="domain" description="CCHC-type" evidence="2">
    <location>
        <begin position="173"/>
        <end position="188"/>
    </location>
</feature>
<organism evidence="3 4">
    <name type="scientific">Brachionus plicatilis</name>
    <name type="common">Marine rotifer</name>
    <name type="synonym">Brachionus muelleri</name>
    <dbReference type="NCBI Taxonomy" id="10195"/>
    <lineage>
        <taxon>Eukaryota</taxon>
        <taxon>Metazoa</taxon>
        <taxon>Spiralia</taxon>
        <taxon>Gnathifera</taxon>
        <taxon>Rotifera</taxon>
        <taxon>Eurotatoria</taxon>
        <taxon>Monogononta</taxon>
        <taxon>Pseudotrocha</taxon>
        <taxon>Ploima</taxon>
        <taxon>Brachionidae</taxon>
        <taxon>Brachionus</taxon>
    </lineage>
</organism>
<evidence type="ECO:0000313" key="3">
    <source>
        <dbReference type="EMBL" id="RNA39589.1"/>
    </source>
</evidence>
<dbReference type="EMBL" id="REGN01000734">
    <property type="protein sequence ID" value="RNA39589.1"/>
    <property type="molecule type" value="Genomic_DNA"/>
</dbReference>
<dbReference type="GO" id="GO:0003676">
    <property type="term" value="F:nucleic acid binding"/>
    <property type="evidence" value="ECO:0007669"/>
    <property type="project" value="InterPro"/>
</dbReference>
<reference evidence="3 4" key="1">
    <citation type="journal article" date="2018" name="Sci. Rep.">
        <title>Genomic signatures of local adaptation to the degree of environmental predictability in rotifers.</title>
        <authorList>
            <person name="Franch-Gras L."/>
            <person name="Hahn C."/>
            <person name="Garcia-Roger E.M."/>
            <person name="Carmona M.J."/>
            <person name="Serra M."/>
            <person name="Gomez A."/>
        </authorList>
    </citation>
    <scope>NUCLEOTIDE SEQUENCE [LARGE SCALE GENOMIC DNA]</scope>
    <source>
        <strain evidence="3">HYR1</strain>
    </source>
</reference>
<evidence type="ECO:0000259" key="2">
    <source>
        <dbReference type="PROSITE" id="PS50158"/>
    </source>
</evidence>
<dbReference type="OrthoDB" id="3039988at2759"/>
<gene>
    <name evidence="3" type="ORF">BpHYR1_051468</name>
</gene>
<proteinExistence type="predicted"/>
<evidence type="ECO:0000313" key="4">
    <source>
        <dbReference type="Proteomes" id="UP000276133"/>
    </source>
</evidence>
<keyword evidence="4" id="KW-1185">Reference proteome</keyword>
<dbReference type="Pfam" id="PF00098">
    <property type="entry name" value="zf-CCHC"/>
    <property type="match status" value="1"/>
</dbReference>
<dbReference type="STRING" id="10195.A0A3M7SV60"/>
<dbReference type="AlphaFoldDB" id="A0A3M7SV60"/>